<dbReference type="RefSeq" id="WP_103963966.1">
    <property type="nucleotide sequence ID" value="NZ_FNVT01000031.1"/>
</dbReference>
<sequence>MDITLTNPIDGECYNLANSWPEGAVWMSNHTSTDATVYARQDCDTSRTNYPLPAGASKNLAMTMLGFQSGWTSIRSVKFGTGSTAASIQPRAFSDVPDIGCPAGQKKTGDGRCSSVPSF</sequence>
<evidence type="ECO:0000313" key="1">
    <source>
        <dbReference type="EMBL" id="SEH02950.1"/>
    </source>
</evidence>
<dbReference type="OrthoDB" id="3700578at2"/>
<name>A0A1H6EYI2_9ACTN</name>
<organism evidence="1 2">
    <name type="scientific">Nonomuraea solani</name>
    <dbReference type="NCBI Taxonomy" id="1144553"/>
    <lineage>
        <taxon>Bacteria</taxon>
        <taxon>Bacillati</taxon>
        <taxon>Actinomycetota</taxon>
        <taxon>Actinomycetes</taxon>
        <taxon>Streptosporangiales</taxon>
        <taxon>Streptosporangiaceae</taxon>
        <taxon>Nonomuraea</taxon>
    </lineage>
</organism>
<dbReference type="EMBL" id="FNVT01000031">
    <property type="protein sequence ID" value="SEH02950.1"/>
    <property type="molecule type" value="Genomic_DNA"/>
</dbReference>
<dbReference type="Proteomes" id="UP000236732">
    <property type="component" value="Unassembled WGS sequence"/>
</dbReference>
<proteinExistence type="predicted"/>
<keyword evidence="2" id="KW-1185">Reference proteome</keyword>
<reference evidence="1 2" key="1">
    <citation type="submission" date="2016-10" db="EMBL/GenBank/DDBJ databases">
        <authorList>
            <person name="de Groot N.N."/>
        </authorList>
    </citation>
    <scope>NUCLEOTIDE SEQUENCE [LARGE SCALE GENOMIC DNA]</scope>
    <source>
        <strain evidence="1 2">CGMCC 4.7037</strain>
    </source>
</reference>
<gene>
    <name evidence="1" type="ORF">SAMN05444920_13162</name>
</gene>
<accession>A0A1H6EYI2</accession>
<protein>
    <submittedName>
        <fullName evidence="1">Uncharacterized protein</fullName>
    </submittedName>
</protein>
<dbReference type="AlphaFoldDB" id="A0A1H6EYI2"/>
<evidence type="ECO:0000313" key="2">
    <source>
        <dbReference type="Proteomes" id="UP000236732"/>
    </source>
</evidence>